<protein>
    <submittedName>
        <fullName evidence="1">Uncharacterized protein</fullName>
    </submittedName>
</protein>
<dbReference type="Gene3D" id="3.40.50.300">
    <property type="entry name" value="P-loop containing nucleotide triphosphate hydrolases"/>
    <property type="match status" value="1"/>
</dbReference>
<sequence>MPEGRLASVQSFNSLAEAKTFSQSHTQPCKIFSTDKTTSGNKFFTVVTVDKLSSIDYGTDRHRYEILEPEKPTRLYMDIDWPMSNGPVPLGPIIEGVWAYLGKEVEESIAKAACVVTIRDCFIFESKKLNATKYSYHLTFPHIILPCVKTLAGLAIMKDFVLGFVEFLREKRGIDVSIWKTIRGSQMERRKSLIDTLVYSRDQNFRMCGQSKKDSHNPFARIYPPDIPSAGKDASMEWSDFYNQLPSFQVTLSEELYRTIVPLTVPVLETKCGNCARRPRGERDEVAKGMYAQLWPGQPGTKQIEVLRSEELCDLIDGDVLRDHFTNLFLPALISLITSGDIPHDKIVTWCNSSNLSKVTRWIRDVESYVERHTSCLDPYPCAKIITIIEHVYDIKIVDCRQLESWREKVMDLGDPWLLPKPDMFTMVEGDEGLRQRLHMITKTDSKYYGMPNSRRRLFRITGNMGSGKTKGLICYIADLLLNIGHKQHLDFFPRHKTHPSHLHTITIVCPRIVMVDQYVARLRDRLAYLIQLYPSLKRRVNRISFRAYHSNNTSCYDKWREHDRKRSIARSRMLSRKHEALTCRHDTPYTYPHILVDEGAKDSNAINHPVVNVVCVNSLHHLEGPPPDVLVLDEMIMIMGNMFINNKPVPDTQIVTSLTALLQTTRLTFFLEARMVREAVDAYTKLWQRLPEITSQTIDLWSKELPLITGMDVPRLKQWICRIRETNVRKQSKFKQSDNSGDISACGSKIAVERPVYSSHTQSVWIEQTPTNICVVSTHPPIINQIVTYRSRDDLVTHLISNAMAGNKVLVLTSTQGQAHAIGSAFVGFATAKGRIPIPPVQVATKDRTSDVGYPGILEVIKRVPKYNLTAMTNVVGAGPSFEESGIDDVYLLYKPGKTCPPLHDMIQLSGRARSVMRRTLHVCTTGRPMCQYNTNNGLDRSDCDFTTNVNISDPSTLFVNAHRMLNCHDEERMHHHRSHKDLLRELARAYARYHEGSYQSPNFSVANVAPEDVAVCSHIEVTQRRTLASRFKDEEFMRLNSHLVASLGKHPTKGRLNFDNTIDQIVAIPGKNDQQSKVNKKRTRYQGVTLVPMKVSGEDEIRYIFTAAYRNMRKRLKHDET</sequence>
<reference evidence="1" key="1">
    <citation type="journal article" date="2008" name="Nature">
        <title>The amphioxus genome and the evolution of the chordate karyotype.</title>
        <authorList>
            <consortium name="US DOE Joint Genome Institute (JGI-PGF)"/>
            <person name="Putnam N.H."/>
            <person name="Butts T."/>
            <person name="Ferrier D.E.K."/>
            <person name="Furlong R.F."/>
            <person name="Hellsten U."/>
            <person name="Kawashima T."/>
            <person name="Robinson-Rechavi M."/>
            <person name="Shoguchi E."/>
            <person name="Terry A."/>
            <person name="Yu J.-K."/>
            <person name="Benito-Gutierrez E.L."/>
            <person name="Dubchak I."/>
            <person name="Garcia-Fernandez J."/>
            <person name="Gibson-Brown J.J."/>
            <person name="Grigoriev I.V."/>
            <person name="Horton A.C."/>
            <person name="de Jong P.J."/>
            <person name="Jurka J."/>
            <person name="Kapitonov V.V."/>
            <person name="Kohara Y."/>
            <person name="Kuroki Y."/>
            <person name="Lindquist E."/>
            <person name="Lucas S."/>
            <person name="Osoegawa K."/>
            <person name="Pennacchio L.A."/>
            <person name="Salamov A.A."/>
            <person name="Satou Y."/>
            <person name="Sauka-Spengler T."/>
            <person name="Schmutz J."/>
            <person name="Shin-I T."/>
            <person name="Toyoda A."/>
            <person name="Bronner-Fraser M."/>
            <person name="Fujiyama A."/>
            <person name="Holland L.Z."/>
            <person name="Holland P.W.H."/>
            <person name="Satoh N."/>
            <person name="Rokhsar D.S."/>
        </authorList>
    </citation>
    <scope>NUCLEOTIDE SEQUENCE [LARGE SCALE GENOMIC DNA]</scope>
    <source>
        <strain evidence="1">S238N-H82</strain>
        <tissue evidence="1">Testes</tissue>
    </source>
</reference>
<gene>
    <name evidence="1" type="ORF">BRAFLDRAFT_105370</name>
</gene>
<organism>
    <name type="scientific">Branchiostoma floridae</name>
    <name type="common">Florida lancelet</name>
    <name type="synonym">Amphioxus</name>
    <dbReference type="NCBI Taxonomy" id="7739"/>
    <lineage>
        <taxon>Eukaryota</taxon>
        <taxon>Metazoa</taxon>
        <taxon>Chordata</taxon>
        <taxon>Cephalochordata</taxon>
        <taxon>Leptocardii</taxon>
        <taxon>Amphioxiformes</taxon>
        <taxon>Branchiostomatidae</taxon>
        <taxon>Branchiostoma</taxon>
    </lineage>
</organism>
<dbReference type="InterPro" id="IPR027417">
    <property type="entry name" value="P-loop_NTPase"/>
</dbReference>
<accession>C3ZJP4</accession>
<dbReference type="SUPFAM" id="SSF52540">
    <property type="entry name" value="P-loop containing nucleoside triphosphate hydrolases"/>
    <property type="match status" value="1"/>
</dbReference>
<name>C3ZJP4_BRAFL</name>
<dbReference type="AlphaFoldDB" id="C3ZJP4"/>
<evidence type="ECO:0000313" key="1">
    <source>
        <dbReference type="EMBL" id="EEN47179.1"/>
    </source>
</evidence>
<proteinExistence type="predicted"/>
<dbReference type="InParanoid" id="C3ZJP4"/>
<dbReference type="EMBL" id="GG666633">
    <property type="protein sequence ID" value="EEN47179.1"/>
    <property type="molecule type" value="Genomic_DNA"/>
</dbReference>